<feature type="transmembrane region" description="Helical" evidence="1">
    <location>
        <begin position="112"/>
        <end position="132"/>
    </location>
</feature>
<feature type="transmembrane region" description="Helical" evidence="1">
    <location>
        <begin position="12"/>
        <end position="35"/>
    </location>
</feature>
<keyword evidence="4" id="KW-1185">Reference proteome</keyword>
<feature type="domain" description="DUF2231" evidence="2">
    <location>
        <begin position="8"/>
        <end position="137"/>
    </location>
</feature>
<keyword evidence="1" id="KW-0812">Transmembrane</keyword>
<proteinExistence type="predicted"/>
<gene>
    <name evidence="3" type="ORF">DESUT3_17920</name>
</gene>
<protein>
    <recommendedName>
        <fullName evidence="2">DUF2231 domain-containing protein</fullName>
    </recommendedName>
</protein>
<dbReference type="Proteomes" id="UP001319827">
    <property type="component" value="Chromosome"/>
</dbReference>
<feature type="transmembrane region" description="Helical" evidence="1">
    <location>
        <begin position="80"/>
        <end position="100"/>
    </location>
</feature>
<evidence type="ECO:0000256" key="1">
    <source>
        <dbReference type="SAM" id="Phobius"/>
    </source>
</evidence>
<dbReference type="RefSeq" id="WP_221252176.1">
    <property type="nucleotide sequence ID" value="NZ_AP024355.1"/>
</dbReference>
<keyword evidence="1" id="KW-0472">Membrane</keyword>
<dbReference type="EMBL" id="AP024355">
    <property type="protein sequence ID" value="BCR04723.1"/>
    <property type="molecule type" value="Genomic_DNA"/>
</dbReference>
<reference evidence="3 4" key="1">
    <citation type="journal article" date="2016" name="C (Basel)">
        <title>Selective Growth of and Electricity Production by Marine Exoelectrogenic Bacteria in Self-Aggregated Hydrogel of Microbially Reduced Graphene Oxide.</title>
        <authorList>
            <person name="Yoshida N."/>
            <person name="Goto Y."/>
            <person name="Miyata Y."/>
        </authorList>
    </citation>
    <scope>NUCLEOTIDE SEQUENCE [LARGE SCALE GENOMIC DNA]</scope>
    <source>
        <strain evidence="3 4">NIT-T3</strain>
    </source>
</reference>
<organism evidence="3 4">
    <name type="scientific">Desulfuromonas versatilis</name>
    <dbReference type="NCBI Taxonomy" id="2802975"/>
    <lineage>
        <taxon>Bacteria</taxon>
        <taxon>Pseudomonadati</taxon>
        <taxon>Thermodesulfobacteriota</taxon>
        <taxon>Desulfuromonadia</taxon>
        <taxon>Desulfuromonadales</taxon>
        <taxon>Desulfuromonadaceae</taxon>
        <taxon>Desulfuromonas</taxon>
    </lineage>
</organism>
<dbReference type="InterPro" id="IPR019251">
    <property type="entry name" value="DUF2231_TM"/>
</dbReference>
<feature type="transmembrane region" description="Helical" evidence="1">
    <location>
        <begin position="41"/>
        <end position="59"/>
    </location>
</feature>
<evidence type="ECO:0000259" key="2">
    <source>
        <dbReference type="Pfam" id="PF09990"/>
    </source>
</evidence>
<sequence>MRKIKIHMHAISVHFANGLIPTSLLFLFLFLLTGNPDLEKAVFFTLLVGTAGIFATLVTGLVEWRKDYQGAWVPVFKKKLFLGLLALVAGLGASALRWLFPQLLYTAEPLSWLFVLLELLCCGAAAWAGYLGGRLVFH</sequence>
<keyword evidence="1" id="KW-1133">Transmembrane helix</keyword>
<accession>A0ABM8HR21</accession>
<evidence type="ECO:0000313" key="3">
    <source>
        <dbReference type="EMBL" id="BCR04723.1"/>
    </source>
</evidence>
<dbReference type="Pfam" id="PF09990">
    <property type="entry name" value="DUF2231"/>
    <property type="match status" value="1"/>
</dbReference>
<name>A0ABM8HR21_9BACT</name>
<evidence type="ECO:0000313" key="4">
    <source>
        <dbReference type="Proteomes" id="UP001319827"/>
    </source>
</evidence>
<reference evidence="3 4" key="2">
    <citation type="journal article" date="2021" name="Int. J. Syst. Evol. Microbiol.">
        <title>Isolation and Polyphasic Characterization of Desulfuromonas versatilis sp. Nov., an Electrogenic Bacteria Capable of Versatile Metabolism Isolated from a Graphene Oxide-Reducing Enrichment Culture.</title>
        <authorList>
            <person name="Xie L."/>
            <person name="Yoshida N."/>
            <person name="Ishii S."/>
            <person name="Meng L."/>
        </authorList>
    </citation>
    <scope>NUCLEOTIDE SEQUENCE [LARGE SCALE GENOMIC DNA]</scope>
    <source>
        <strain evidence="3 4">NIT-T3</strain>
    </source>
</reference>